<dbReference type="InterPro" id="IPR036249">
    <property type="entry name" value="Thioredoxin-like_sf"/>
</dbReference>
<dbReference type="SUPFAM" id="SSF52833">
    <property type="entry name" value="Thioredoxin-like"/>
    <property type="match status" value="1"/>
</dbReference>
<evidence type="ECO:0000313" key="3">
    <source>
        <dbReference type="EMBL" id="BBD07347.1"/>
    </source>
</evidence>
<evidence type="ECO:0000259" key="2">
    <source>
        <dbReference type="PROSITE" id="PS51352"/>
    </source>
</evidence>
<dbReference type="Proteomes" id="UP000269883">
    <property type="component" value="Chromosome"/>
</dbReference>
<feature type="chain" id="PRO_5016369805" evidence="1">
    <location>
        <begin position="21"/>
        <end position="177"/>
    </location>
</feature>
<keyword evidence="1" id="KW-0732">Signal</keyword>
<name>A0A2Z6AVT1_9BACT</name>
<dbReference type="InterPro" id="IPR000866">
    <property type="entry name" value="AhpC/TSA"/>
</dbReference>
<accession>A0A2Z6AVT1</accession>
<gene>
    <name evidence="3" type="ORF">DFE_0621</name>
</gene>
<dbReference type="InterPro" id="IPR013766">
    <property type="entry name" value="Thioredoxin_domain"/>
</dbReference>
<keyword evidence="4" id="KW-1185">Reference proteome</keyword>
<protein>
    <submittedName>
        <fullName evidence="3">Putative Redoxin domain protein</fullName>
    </submittedName>
</protein>
<dbReference type="GO" id="GO:0016209">
    <property type="term" value="F:antioxidant activity"/>
    <property type="evidence" value="ECO:0007669"/>
    <property type="project" value="InterPro"/>
</dbReference>
<dbReference type="RefSeq" id="WP_172961616.1">
    <property type="nucleotide sequence ID" value="NZ_AP017378.1"/>
</dbReference>
<sequence>MRRAISLAVFLVLFAGSAGAMNLPEPGTTLPRFAIPMPPLESDQVYLGVHGDSFALSDISADVIILEFSGVYCPICHQQAPDVRKLFKRIQRAGLGDRVKLFSVAGGATQMEVDHVRQQYNAVYPIIRDPDFAVHKVLGEPKTPYTMLLKSDGTVLWAHLGKIADFGEFYTIIQSFL</sequence>
<dbReference type="EMBL" id="AP017378">
    <property type="protein sequence ID" value="BBD07347.1"/>
    <property type="molecule type" value="Genomic_DNA"/>
</dbReference>
<feature type="domain" description="Thioredoxin" evidence="2">
    <location>
        <begin position="24"/>
        <end position="177"/>
    </location>
</feature>
<evidence type="ECO:0000313" key="4">
    <source>
        <dbReference type="Proteomes" id="UP000269883"/>
    </source>
</evidence>
<feature type="signal peptide" evidence="1">
    <location>
        <begin position="1"/>
        <end position="20"/>
    </location>
</feature>
<dbReference type="KEGG" id="dfl:DFE_0621"/>
<dbReference type="PROSITE" id="PS51352">
    <property type="entry name" value="THIOREDOXIN_2"/>
    <property type="match status" value="1"/>
</dbReference>
<dbReference type="CDD" id="cd02966">
    <property type="entry name" value="TlpA_like_family"/>
    <property type="match status" value="1"/>
</dbReference>
<organism evidence="3 4">
    <name type="scientific">Desulfovibrio ferrophilus</name>
    <dbReference type="NCBI Taxonomy" id="241368"/>
    <lineage>
        <taxon>Bacteria</taxon>
        <taxon>Pseudomonadati</taxon>
        <taxon>Thermodesulfobacteriota</taxon>
        <taxon>Desulfovibrionia</taxon>
        <taxon>Desulfovibrionales</taxon>
        <taxon>Desulfovibrionaceae</taxon>
        <taxon>Desulfovibrio</taxon>
    </lineage>
</organism>
<dbReference type="Gene3D" id="3.40.30.10">
    <property type="entry name" value="Glutaredoxin"/>
    <property type="match status" value="1"/>
</dbReference>
<evidence type="ECO:0000256" key="1">
    <source>
        <dbReference type="SAM" id="SignalP"/>
    </source>
</evidence>
<proteinExistence type="predicted"/>
<dbReference type="Pfam" id="PF00578">
    <property type="entry name" value="AhpC-TSA"/>
    <property type="match status" value="1"/>
</dbReference>
<dbReference type="AlphaFoldDB" id="A0A2Z6AVT1"/>
<reference evidence="3 4" key="1">
    <citation type="journal article" date="2018" name="Sci. Adv.">
        <title>Multi-heme cytochromes provide a pathway for survival in energy-limited environments.</title>
        <authorList>
            <person name="Deng X."/>
            <person name="Dohmae N."/>
            <person name="Nealson K.H."/>
            <person name="Hashimoto K."/>
            <person name="Okamoto A."/>
        </authorList>
    </citation>
    <scope>NUCLEOTIDE SEQUENCE [LARGE SCALE GENOMIC DNA]</scope>
    <source>
        <strain evidence="3 4">IS5</strain>
    </source>
</reference>
<dbReference type="GO" id="GO:0016491">
    <property type="term" value="F:oxidoreductase activity"/>
    <property type="evidence" value="ECO:0007669"/>
    <property type="project" value="InterPro"/>
</dbReference>